<keyword evidence="3" id="KW-1003">Cell membrane</keyword>
<feature type="domain" description="Major facilitator superfamily (MFS) profile" evidence="9">
    <location>
        <begin position="22"/>
        <end position="463"/>
    </location>
</feature>
<evidence type="ECO:0000256" key="8">
    <source>
        <dbReference type="SAM" id="Phobius"/>
    </source>
</evidence>
<evidence type="ECO:0000256" key="5">
    <source>
        <dbReference type="ARBA" id="ARBA00022989"/>
    </source>
</evidence>
<keyword evidence="5 8" id="KW-1133">Transmembrane helix</keyword>
<feature type="transmembrane region" description="Helical" evidence="8">
    <location>
        <begin position="209"/>
        <end position="229"/>
    </location>
</feature>
<dbReference type="Pfam" id="PF07690">
    <property type="entry name" value="MFS_1"/>
    <property type="match status" value="2"/>
</dbReference>
<dbReference type="Gene3D" id="1.20.1720.10">
    <property type="entry name" value="Multidrug resistance protein D"/>
    <property type="match status" value="1"/>
</dbReference>
<feature type="transmembrane region" description="Helical" evidence="8">
    <location>
        <begin position="370"/>
        <end position="391"/>
    </location>
</feature>
<dbReference type="EMBL" id="BAAASG010000025">
    <property type="protein sequence ID" value="GAA2518921.1"/>
    <property type="molecule type" value="Genomic_DNA"/>
</dbReference>
<feature type="transmembrane region" description="Helical" evidence="8">
    <location>
        <begin position="289"/>
        <end position="309"/>
    </location>
</feature>
<comment type="subcellular location">
    <subcellularLocation>
        <location evidence="1">Cell membrane</location>
        <topology evidence="1">Multi-pass membrane protein</topology>
    </subcellularLocation>
</comment>
<feature type="transmembrane region" description="Helical" evidence="8">
    <location>
        <begin position="344"/>
        <end position="364"/>
    </location>
</feature>
<dbReference type="InterPro" id="IPR020846">
    <property type="entry name" value="MFS_dom"/>
</dbReference>
<evidence type="ECO:0000256" key="3">
    <source>
        <dbReference type="ARBA" id="ARBA00022475"/>
    </source>
</evidence>
<feature type="transmembrane region" description="Helical" evidence="8">
    <location>
        <begin position="21"/>
        <end position="38"/>
    </location>
</feature>
<dbReference type="PRINTS" id="PR01036">
    <property type="entry name" value="TCRTETB"/>
</dbReference>
<reference evidence="10 11" key="1">
    <citation type="journal article" date="2019" name="Int. J. Syst. Evol. Microbiol.">
        <title>The Global Catalogue of Microorganisms (GCM) 10K type strain sequencing project: providing services to taxonomists for standard genome sequencing and annotation.</title>
        <authorList>
            <consortium name="The Broad Institute Genomics Platform"/>
            <consortium name="The Broad Institute Genome Sequencing Center for Infectious Disease"/>
            <person name="Wu L."/>
            <person name="Ma J."/>
        </authorList>
    </citation>
    <scope>NUCLEOTIDE SEQUENCE [LARGE SCALE GENOMIC DNA]</scope>
    <source>
        <strain evidence="10 11">JCM 4395</strain>
    </source>
</reference>
<feature type="transmembrane region" description="Helical" evidence="8">
    <location>
        <begin position="235"/>
        <end position="256"/>
    </location>
</feature>
<feature type="transmembrane region" description="Helical" evidence="8">
    <location>
        <begin position="437"/>
        <end position="459"/>
    </location>
</feature>
<dbReference type="PANTHER" id="PTHR42718">
    <property type="entry name" value="MAJOR FACILITATOR SUPERFAMILY MULTIDRUG TRANSPORTER MFSC"/>
    <property type="match status" value="1"/>
</dbReference>
<proteinExistence type="predicted"/>
<dbReference type="PANTHER" id="PTHR42718:SF46">
    <property type="entry name" value="BLR6921 PROTEIN"/>
    <property type="match status" value="1"/>
</dbReference>
<protein>
    <submittedName>
        <fullName evidence="10">MFS transporter</fullName>
    </submittedName>
</protein>
<dbReference type="RefSeq" id="WP_344406117.1">
    <property type="nucleotide sequence ID" value="NZ_BAAASG010000025.1"/>
</dbReference>
<sequence length="482" mass="49786">MTAQRQPVGLRLPPQAGSRRRALVPLALAQFICSFAGSNMNVMINDISHDLDTTVQGVQVAITIFLLVMAALMIPGGKLTDILGRRRCFLTGLVVYGIGAVLSAVSPGLGVLILGNSILEGVGTALLIPPVYILATLLFTDLTSRARAFGIVMAAGGVGAAAGPLIGGLITSAISWRAAFVFQALVIVLIVVLSLSLEDPLPPDPGRHFDTPGAVLSAVGLVLIVTGILAADNNLWLMAGLLAAGALVLVWFLWWARREEKAGREPLLSTGLFRNRASNLGLITQNAQWLLLMGTSFTVAAFLQVVRGYDAVETGVIFTAATLGLLASSLAAERLAKRWPQRSLIMTGFALAVAGIGVLIALVAGSSGPWAFAPGLLLIGLGLGVMLTPSVNVVQSAFPEQRQGEISGLSRSVSNLGSSFGTAIAGTILVAGLSKNAYAVAMAVLAVVGLGGLTAAAFLPRTTAPTAGHHPGDLRQTPGPHR</sequence>
<evidence type="ECO:0000256" key="2">
    <source>
        <dbReference type="ARBA" id="ARBA00022448"/>
    </source>
</evidence>
<evidence type="ECO:0000313" key="10">
    <source>
        <dbReference type="EMBL" id="GAA2518921.1"/>
    </source>
</evidence>
<evidence type="ECO:0000256" key="4">
    <source>
        <dbReference type="ARBA" id="ARBA00022692"/>
    </source>
</evidence>
<dbReference type="InterPro" id="IPR011701">
    <property type="entry name" value="MFS"/>
</dbReference>
<feature type="transmembrane region" description="Helical" evidence="8">
    <location>
        <begin position="412"/>
        <end position="431"/>
    </location>
</feature>
<keyword evidence="7" id="KW-0046">Antibiotic resistance</keyword>
<evidence type="ECO:0000259" key="9">
    <source>
        <dbReference type="PROSITE" id="PS50850"/>
    </source>
</evidence>
<evidence type="ECO:0000256" key="6">
    <source>
        <dbReference type="ARBA" id="ARBA00023136"/>
    </source>
</evidence>
<organism evidence="10 11">
    <name type="scientific">Streptomyces longisporus</name>
    <dbReference type="NCBI Taxonomy" id="1948"/>
    <lineage>
        <taxon>Bacteria</taxon>
        <taxon>Bacillati</taxon>
        <taxon>Actinomycetota</taxon>
        <taxon>Actinomycetes</taxon>
        <taxon>Kitasatosporales</taxon>
        <taxon>Streptomycetaceae</taxon>
        <taxon>Streptomyces</taxon>
    </lineage>
</organism>
<keyword evidence="4 8" id="KW-0812">Transmembrane</keyword>
<feature type="transmembrane region" description="Helical" evidence="8">
    <location>
        <begin position="88"/>
        <end position="115"/>
    </location>
</feature>
<dbReference type="SUPFAM" id="SSF103473">
    <property type="entry name" value="MFS general substrate transporter"/>
    <property type="match status" value="1"/>
</dbReference>
<dbReference type="Proteomes" id="UP001501777">
    <property type="component" value="Unassembled WGS sequence"/>
</dbReference>
<evidence type="ECO:0000256" key="1">
    <source>
        <dbReference type="ARBA" id="ARBA00004651"/>
    </source>
</evidence>
<evidence type="ECO:0000256" key="7">
    <source>
        <dbReference type="ARBA" id="ARBA00023251"/>
    </source>
</evidence>
<keyword evidence="6 8" id="KW-0472">Membrane</keyword>
<feature type="transmembrane region" description="Helical" evidence="8">
    <location>
        <begin position="151"/>
        <end position="170"/>
    </location>
</feature>
<dbReference type="CDD" id="cd17321">
    <property type="entry name" value="MFS_MMR_MDR_like"/>
    <property type="match status" value="1"/>
</dbReference>
<keyword evidence="11" id="KW-1185">Reference proteome</keyword>
<dbReference type="Gene3D" id="1.20.1250.20">
    <property type="entry name" value="MFS general substrate transporter like domains"/>
    <property type="match status" value="1"/>
</dbReference>
<name>A0ABN3NDQ4_STRLO</name>
<evidence type="ECO:0000313" key="11">
    <source>
        <dbReference type="Proteomes" id="UP001501777"/>
    </source>
</evidence>
<comment type="caution">
    <text evidence="10">The sequence shown here is derived from an EMBL/GenBank/DDBJ whole genome shotgun (WGS) entry which is preliminary data.</text>
</comment>
<feature type="transmembrane region" description="Helical" evidence="8">
    <location>
        <begin position="58"/>
        <end position="76"/>
    </location>
</feature>
<feature type="transmembrane region" description="Helical" evidence="8">
    <location>
        <begin position="121"/>
        <end position="139"/>
    </location>
</feature>
<keyword evidence="2" id="KW-0813">Transport</keyword>
<dbReference type="PROSITE" id="PS50850">
    <property type="entry name" value="MFS"/>
    <property type="match status" value="1"/>
</dbReference>
<dbReference type="InterPro" id="IPR036259">
    <property type="entry name" value="MFS_trans_sf"/>
</dbReference>
<gene>
    <name evidence="10" type="ORF">GCM10010276_81070</name>
</gene>
<feature type="transmembrane region" description="Helical" evidence="8">
    <location>
        <begin position="315"/>
        <end position="332"/>
    </location>
</feature>
<feature type="transmembrane region" description="Helical" evidence="8">
    <location>
        <begin position="176"/>
        <end position="197"/>
    </location>
</feature>
<accession>A0ABN3NDQ4</accession>